<evidence type="ECO:0000313" key="1">
    <source>
        <dbReference type="EMBL" id="KAI6083760.1"/>
    </source>
</evidence>
<reference evidence="1 2" key="1">
    <citation type="journal article" date="2022" name="New Phytol.">
        <title>Ecological generalism drives hyperdiversity of secondary metabolite gene clusters in xylarialean endophytes.</title>
        <authorList>
            <person name="Franco M.E.E."/>
            <person name="Wisecaver J.H."/>
            <person name="Arnold A.E."/>
            <person name="Ju Y.M."/>
            <person name="Slot J.C."/>
            <person name="Ahrendt S."/>
            <person name="Moore L.P."/>
            <person name="Eastman K.E."/>
            <person name="Scott K."/>
            <person name="Konkel Z."/>
            <person name="Mondo S.J."/>
            <person name="Kuo A."/>
            <person name="Hayes R.D."/>
            <person name="Haridas S."/>
            <person name="Andreopoulos B."/>
            <person name="Riley R."/>
            <person name="LaButti K."/>
            <person name="Pangilinan J."/>
            <person name="Lipzen A."/>
            <person name="Amirebrahimi M."/>
            <person name="Yan J."/>
            <person name="Adam C."/>
            <person name="Keymanesh K."/>
            <person name="Ng V."/>
            <person name="Louie K."/>
            <person name="Northen T."/>
            <person name="Drula E."/>
            <person name="Henrissat B."/>
            <person name="Hsieh H.M."/>
            <person name="Youens-Clark K."/>
            <person name="Lutzoni F."/>
            <person name="Miadlikowska J."/>
            <person name="Eastwood D.C."/>
            <person name="Hamelin R.C."/>
            <person name="Grigoriev I.V."/>
            <person name="U'Ren J.M."/>
        </authorList>
    </citation>
    <scope>NUCLEOTIDE SEQUENCE [LARGE SCALE GENOMIC DNA]</scope>
    <source>
        <strain evidence="1 2">ER1909</strain>
    </source>
</reference>
<dbReference type="EMBL" id="MU394347">
    <property type="protein sequence ID" value="KAI6083760.1"/>
    <property type="molecule type" value="Genomic_DNA"/>
</dbReference>
<protein>
    <submittedName>
        <fullName evidence="1">Uncharacterized protein</fullName>
    </submittedName>
</protein>
<name>A0ACC0CTH6_9PEZI</name>
<gene>
    <name evidence="1" type="ORF">F4821DRAFT_183802</name>
</gene>
<organism evidence="1 2">
    <name type="scientific">Hypoxylon rubiginosum</name>
    <dbReference type="NCBI Taxonomy" id="110542"/>
    <lineage>
        <taxon>Eukaryota</taxon>
        <taxon>Fungi</taxon>
        <taxon>Dikarya</taxon>
        <taxon>Ascomycota</taxon>
        <taxon>Pezizomycotina</taxon>
        <taxon>Sordariomycetes</taxon>
        <taxon>Xylariomycetidae</taxon>
        <taxon>Xylariales</taxon>
        <taxon>Hypoxylaceae</taxon>
        <taxon>Hypoxylon</taxon>
    </lineage>
</organism>
<proteinExistence type="predicted"/>
<dbReference type="Proteomes" id="UP001497680">
    <property type="component" value="Unassembled WGS sequence"/>
</dbReference>
<comment type="caution">
    <text evidence="1">The sequence shown here is derived from an EMBL/GenBank/DDBJ whole genome shotgun (WGS) entry which is preliminary data.</text>
</comment>
<accession>A0ACC0CTH6</accession>
<sequence length="247" mass="26469">MAPTIVLITGANRGLGKGLLERYLAKPDHVVIAANRDPAHPTSQALSDLPKAPGSRLVVVKIDACVDQDPFDAVKELQGSHGIEYLDIVIANAGVSYIWPKVADLKIADLKGHIEPNVYGVITLYQATRPLLKKSSKEPVFAPMGSTAGLIRNQIPITNAAYGPTKAVVNWYTVRINAEDDWLNATVLGPGWVQTDLGNAGALGLGFGKAELTVEESCDGMMKALATTSKEKHGGKMLLYTGEIQEW</sequence>
<keyword evidence="2" id="KW-1185">Reference proteome</keyword>
<evidence type="ECO:0000313" key="2">
    <source>
        <dbReference type="Proteomes" id="UP001497680"/>
    </source>
</evidence>